<dbReference type="Proteomes" id="UP000831859">
    <property type="component" value="Chromosome"/>
</dbReference>
<sequence>MSQNYSYPIFESWNRNEIISMMSLYNSVEKAYEDNNGINKDQIIELYKHFQSINPSKMEQKQIDSNFFNISGYSIYKTFKAATNNKSKNVRMNK</sequence>
<organism evidence="1 2">
    <name type="scientific">Apilactobacillus apisilvae</name>
    <dbReference type="NCBI Taxonomy" id="2923364"/>
    <lineage>
        <taxon>Bacteria</taxon>
        <taxon>Bacillati</taxon>
        <taxon>Bacillota</taxon>
        <taxon>Bacilli</taxon>
        <taxon>Lactobacillales</taxon>
        <taxon>Lactobacillaceae</taxon>
        <taxon>Apilactobacillus</taxon>
    </lineage>
</organism>
<dbReference type="InterPro" id="IPR023324">
    <property type="entry name" value="BH2638-like_sf"/>
</dbReference>
<dbReference type="SUPFAM" id="SSF158504">
    <property type="entry name" value="BH2638-like"/>
    <property type="match status" value="1"/>
</dbReference>
<dbReference type="EMBL" id="CP093362">
    <property type="protein sequence ID" value="UQS85522.1"/>
    <property type="molecule type" value="Genomic_DNA"/>
</dbReference>
<proteinExistence type="predicted"/>
<evidence type="ECO:0000313" key="2">
    <source>
        <dbReference type="Proteomes" id="UP000831859"/>
    </source>
</evidence>
<name>A0ABY4PIU4_9LACO</name>
<protein>
    <submittedName>
        <fullName evidence="1">UPF0223 family protein</fullName>
    </submittedName>
</protein>
<dbReference type="Pfam" id="PF05256">
    <property type="entry name" value="UPF0223"/>
    <property type="match status" value="1"/>
</dbReference>
<accession>A0ABY4PIU4</accession>
<reference evidence="1 2" key="1">
    <citation type="journal article" date="2022" name="Int. J. Syst. Evol. Microbiol.">
        <title>Apilactobacillus apisilvae sp. nov., Nicolia spurrieriana gen. nov. sp. nov., Bombilactobacillus folatiphilus sp. nov. and Bombilactobacillus thymidiniphilus sp. nov., four new lactic acid bacterial isolates from stingless bees Tetragonula carbonaria and Austroplebeia australis.</title>
        <authorList>
            <person name="Oliphant S.A."/>
            <person name="Watson-Haigh N.S."/>
            <person name="Sumby K.M."/>
            <person name="Gardner J."/>
            <person name="Groom S."/>
            <person name="Jiranek V."/>
        </authorList>
    </citation>
    <scope>NUCLEOTIDE SEQUENCE [LARGE SCALE GENOMIC DNA]</scope>
    <source>
        <strain evidence="1 2">SG5_A10</strain>
    </source>
</reference>
<dbReference type="InterPro" id="IPR007920">
    <property type="entry name" value="UPF0223"/>
</dbReference>
<evidence type="ECO:0000313" key="1">
    <source>
        <dbReference type="EMBL" id="UQS85522.1"/>
    </source>
</evidence>
<gene>
    <name evidence="1" type="ORF">MOO46_02750</name>
</gene>
<dbReference type="Gene3D" id="1.10.220.80">
    <property type="entry name" value="BH2638-like"/>
    <property type="match status" value="1"/>
</dbReference>
<keyword evidence="2" id="KW-1185">Reference proteome</keyword>
<dbReference type="RefSeq" id="WP_249511493.1">
    <property type="nucleotide sequence ID" value="NZ_CP093362.1"/>
</dbReference>
<dbReference type="NCBIfam" id="NF003353">
    <property type="entry name" value="PRK04387.1"/>
    <property type="match status" value="1"/>
</dbReference>